<keyword evidence="1" id="KW-0863">Zinc-finger</keyword>
<dbReference type="PANTHER" id="PTHR47526">
    <property type="entry name" value="ATP-DEPENDENT DNA HELICASE"/>
    <property type="match status" value="1"/>
</dbReference>
<reference evidence="3" key="1">
    <citation type="submission" date="2022-01" db="EMBL/GenBank/DDBJ databases">
        <authorList>
            <person name="Braso-Vives M."/>
        </authorList>
    </citation>
    <scope>NUCLEOTIDE SEQUENCE</scope>
</reference>
<evidence type="ECO:0000313" key="4">
    <source>
        <dbReference type="Proteomes" id="UP000838412"/>
    </source>
</evidence>
<keyword evidence="1" id="KW-0862">Zinc</keyword>
<evidence type="ECO:0000259" key="2">
    <source>
        <dbReference type="PROSITE" id="PS50966"/>
    </source>
</evidence>
<accession>A0A8J9W174</accession>
<dbReference type="PROSITE" id="PS50966">
    <property type="entry name" value="ZF_SWIM"/>
    <property type="match status" value="1"/>
</dbReference>
<keyword evidence="1" id="KW-0479">Metal-binding</keyword>
<evidence type="ECO:0000256" key="1">
    <source>
        <dbReference type="PROSITE-ProRule" id="PRU00325"/>
    </source>
</evidence>
<gene>
    <name evidence="3" type="primary">Hypp606</name>
    <name evidence="3" type="ORF">BLAG_LOCUS1987</name>
</gene>
<dbReference type="Proteomes" id="UP000838412">
    <property type="component" value="Chromosome 1"/>
</dbReference>
<dbReference type="GO" id="GO:0008270">
    <property type="term" value="F:zinc ion binding"/>
    <property type="evidence" value="ECO:0007669"/>
    <property type="project" value="UniProtKB-KW"/>
</dbReference>
<dbReference type="OrthoDB" id="10035901at2759"/>
<evidence type="ECO:0000313" key="3">
    <source>
        <dbReference type="EMBL" id="CAH1233134.1"/>
    </source>
</evidence>
<protein>
    <submittedName>
        <fullName evidence="3">Hypp606 protein</fullName>
    </submittedName>
</protein>
<dbReference type="EMBL" id="OV696686">
    <property type="protein sequence ID" value="CAH1233134.1"/>
    <property type="molecule type" value="Genomic_DNA"/>
</dbReference>
<proteinExistence type="predicted"/>
<dbReference type="PANTHER" id="PTHR47526:SF3">
    <property type="entry name" value="PHD-TYPE DOMAIN-CONTAINING PROTEIN"/>
    <property type="match status" value="1"/>
</dbReference>
<keyword evidence="4" id="KW-1185">Reference proteome</keyword>
<name>A0A8J9W174_BRALA</name>
<organism evidence="3 4">
    <name type="scientific">Branchiostoma lanceolatum</name>
    <name type="common">Common lancelet</name>
    <name type="synonym">Amphioxus lanceolatum</name>
    <dbReference type="NCBI Taxonomy" id="7740"/>
    <lineage>
        <taxon>Eukaryota</taxon>
        <taxon>Metazoa</taxon>
        <taxon>Chordata</taxon>
        <taxon>Cephalochordata</taxon>
        <taxon>Leptocardii</taxon>
        <taxon>Amphioxiformes</taxon>
        <taxon>Branchiostomatidae</taxon>
        <taxon>Branchiostoma</taxon>
    </lineage>
</organism>
<dbReference type="InterPro" id="IPR007527">
    <property type="entry name" value="Znf_SWIM"/>
</dbReference>
<dbReference type="AlphaFoldDB" id="A0A8J9W174"/>
<sequence>MWTVAALQDFLKARGWRITGNKDLLVARAFSAWENDVPLQPSAAELADTAKREYAQLIAGLSDPLKFDKEAWTPETKGIEDWPNVMYHDICDYLMKDHPGKDQDFNTRMLNAYKEGKAFTYYTSGWLQEVNSCKRDGLIYLMAKCRPSARVLDIPHNTWVCCHPTGTIKRAYCSCTAGLGQTCNHVAALLFKVEAAVRTNLVNPACTSTACGWNVAPGKAVELTKVKEMSFRNDKFCKTGVFTFWC</sequence>
<feature type="domain" description="SWIM-type" evidence="2">
    <location>
        <begin position="158"/>
        <end position="194"/>
    </location>
</feature>